<dbReference type="NCBIfam" id="TIGR03083">
    <property type="entry name" value="maleylpyruvate isomerase family mycothiol-dependent enzyme"/>
    <property type="match status" value="1"/>
</dbReference>
<reference evidence="3" key="1">
    <citation type="submission" date="2023-09" db="EMBL/GenBank/DDBJ databases">
        <title>30 novel species of actinomycetes from the DSMZ collection.</title>
        <authorList>
            <person name="Nouioui I."/>
        </authorList>
    </citation>
    <scope>NUCLEOTIDE SEQUENCE</scope>
    <source>
        <strain evidence="3">DSM 115977</strain>
    </source>
</reference>
<dbReference type="InterPro" id="IPR010872">
    <property type="entry name" value="MDMPI_C-term_domain"/>
</dbReference>
<evidence type="ECO:0000313" key="4">
    <source>
        <dbReference type="Proteomes" id="UP001180973"/>
    </source>
</evidence>
<dbReference type="Gene3D" id="3.30.1050.20">
    <property type="match status" value="1"/>
</dbReference>
<dbReference type="InterPro" id="IPR034660">
    <property type="entry name" value="DinB/YfiT-like"/>
</dbReference>
<evidence type="ECO:0000259" key="2">
    <source>
        <dbReference type="Pfam" id="PF11716"/>
    </source>
</evidence>
<comment type="caution">
    <text evidence="3">The sequence shown here is derived from an EMBL/GenBank/DDBJ whole genome shotgun (WGS) entry which is preliminary data.</text>
</comment>
<dbReference type="InterPro" id="IPR024344">
    <property type="entry name" value="MDMPI_metal-binding"/>
</dbReference>
<dbReference type="GO" id="GO:0016853">
    <property type="term" value="F:isomerase activity"/>
    <property type="evidence" value="ECO:0007669"/>
    <property type="project" value="UniProtKB-KW"/>
</dbReference>
<dbReference type="SUPFAM" id="SSF109854">
    <property type="entry name" value="DinB/YfiT-like putative metalloenzymes"/>
    <property type="match status" value="1"/>
</dbReference>
<accession>A0ABU2X667</accession>
<evidence type="ECO:0000313" key="3">
    <source>
        <dbReference type="EMBL" id="MDT0532924.1"/>
    </source>
</evidence>
<dbReference type="Pfam" id="PF11716">
    <property type="entry name" value="MDMPI_N"/>
    <property type="match status" value="1"/>
</dbReference>
<protein>
    <submittedName>
        <fullName evidence="3">Maleylpyruvate isomerase family mycothiol-dependent enzyme</fullName>
    </submittedName>
</protein>
<feature type="domain" description="Mycothiol-dependent maleylpyruvate isomerase metal-binding" evidence="2">
    <location>
        <begin position="13"/>
        <end position="147"/>
    </location>
</feature>
<sequence length="238" mass="25375">MTTDPLLLTGEVDAATDRLLRTAAALDDTDLAAASLLPAWSRGHVLAHLARNADGFVNLLVAARTGEPIAMYASAAARDADIEAGATRPPAAHLDDLRRSAVRFAEAVAAMPVEAWAATVQTRRGPWPAAMLVWGRLREIEVHHVDLDTGYRPADWPEAFGHRLLHEVVGDLAGRADVPPMVLRFDGSRHELVVGDRTAAPTVTGAAPELAAWLIGRSPGTVLTVTPDGPLPQPPEWI</sequence>
<dbReference type="SUPFAM" id="SSF55718">
    <property type="entry name" value="SCP-like"/>
    <property type="match status" value="1"/>
</dbReference>
<feature type="domain" description="MDMPI C-terminal" evidence="1">
    <location>
        <begin position="155"/>
        <end position="235"/>
    </location>
</feature>
<dbReference type="Pfam" id="PF07398">
    <property type="entry name" value="MDMPI_C"/>
    <property type="match status" value="1"/>
</dbReference>
<keyword evidence="3" id="KW-0413">Isomerase</keyword>
<dbReference type="EMBL" id="JAVRFL010000050">
    <property type="protein sequence ID" value="MDT0532924.1"/>
    <property type="molecule type" value="Genomic_DNA"/>
</dbReference>
<organism evidence="3 4">
    <name type="scientific">Micromonospora reichwaldensis</name>
    <dbReference type="NCBI Taxonomy" id="3075516"/>
    <lineage>
        <taxon>Bacteria</taxon>
        <taxon>Bacillati</taxon>
        <taxon>Actinomycetota</taxon>
        <taxon>Actinomycetes</taxon>
        <taxon>Micromonosporales</taxon>
        <taxon>Micromonosporaceae</taxon>
        <taxon>Micromonospora</taxon>
    </lineage>
</organism>
<name>A0ABU2X667_9ACTN</name>
<dbReference type="Gene3D" id="1.20.120.450">
    <property type="entry name" value="dinb family like domain"/>
    <property type="match status" value="1"/>
</dbReference>
<proteinExistence type="predicted"/>
<gene>
    <name evidence="3" type="ORF">RM555_28415</name>
</gene>
<dbReference type="RefSeq" id="WP_311414600.1">
    <property type="nucleotide sequence ID" value="NZ_JAVRFL010000050.1"/>
</dbReference>
<evidence type="ECO:0000259" key="1">
    <source>
        <dbReference type="Pfam" id="PF07398"/>
    </source>
</evidence>
<dbReference type="InterPro" id="IPR017517">
    <property type="entry name" value="Maleyloyr_isom"/>
</dbReference>
<dbReference type="InterPro" id="IPR036527">
    <property type="entry name" value="SCP2_sterol-bd_dom_sf"/>
</dbReference>
<dbReference type="Proteomes" id="UP001180973">
    <property type="component" value="Unassembled WGS sequence"/>
</dbReference>
<keyword evidence="4" id="KW-1185">Reference proteome</keyword>